<evidence type="ECO:0000256" key="2">
    <source>
        <dbReference type="ARBA" id="ARBA00022692"/>
    </source>
</evidence>
<dbReference type="InterPro" id="IPR036465">
    <property type="entry name" value="vWFA_dom_sf"/>
</dbReference>
<dbReference type="EMBL" id="NXII01000005">
    <property type="protein sequence ID" value="RXI41998.1"/>
    <property type="molecule type" value="Genomic_DNA"/>
</dbReference>
<dbReference type="AlphaFoldDB" id="A0A6M8NIG0"/>
<evidence type="ECO:0000313" key="6">
    <source>
        <dbReference type="Proteomes" id="UP000290378"/>
    </source>
</evidence>
<dbReference type="InterPro" id="IPR002035">
    <property type="entry name" value="VWF_A"/>
</dbReference>
<keyword evidence="4" id="KW-0472">Membrane</keyword>
<dbReference type="PANTHER" id="PTHR22550">
    <property type="entry name" value="SPORE GERMINATION PROTEIN"/>
    <property type="match status" value="1"/>
</dbReference>
<protein>
    <submittedName>
        <fullName evidence="5">Uncharacterized protein</fullName>
    </submittedName>
</protein>
<dbReference type="RefSeq" id="WP_129013218.1">
    <property type="nucleotide sequence ID" value="NZ_CBCSEI010000005.1"/>
</dbReference>
<sequence>MSFYNIEFLYLLILVPIYIYKYRVDKKTIFLLLSFIFIVISISRPIVISKNSNPNSLDVEFVLALDISKSMFAKDIKPNRFEFAKQKIQNLLTNLDSEKLSLLAFSNQSYMIIPSTNNYEVVKTLTNNINIKNINQNGTNFLSILKATNEVLNHRTKKALVILTDGSDNESFEEEISFAKEKNISVYIYDISTKQGSVIEFNDELIKDDKGNIVISKSNEYIEKFAKSTSGIYQNYSLNKNDFKTILNDIKTNFDNKLNLDDIENKKELFYFTLIFAFLFFMFGRFNFRGLK</sequence>
<keyword evidence="1" id="KW-1003">Cell membrane</keyword>
<comment type="caution">
    <text evidence="5">The sequence shown here is derived from an EMBL/GenBank/DDBJ whole genome shotgun (WGS) entry which is preliminary data.</text>
</comment>
<proteinExistence type="predicted"/>
<evidence type="ECO:0000256" key="1">
    <source>
        <dbReference type="ARBA" id="ARBA00022475"/>
    </source>
</evidence>
<keyword evidence="3" id="KW-1133">Transmembrane helix</keyword>
<keyword evidence="2" id="KW-0812">Transmembrane</keyword>
<keyword evidence="6" id="KW-1185">Reference proteome</keyword>
<dbReference type="PANTHER" id="PTHR22550:SF5">
    <property type="entry name" value="LEUCINE ZIPPER PROTEIN 4"/>
    <property type="match status" value="1"/>
</dbReference>
<dbReference type="Proteomes" id="UP000290378">
    <property type="component" value="Unassembled WGS sequence"/>
</dbReference>
<dbReference type="Gene3D" id="3.40.50.410">
    <property type="entry name" value="von Willebrand factor, type A domain"/>
    <property type="match status" value="1"/>
</dbReference>
<evidence type="ECO:0000313" key="5">
    <source>
        <dbReference type="EMBL" id="RXI41998.1"/>
    </source>
</evidence>
<dbReference type="PROSITE" id="PS50234">
    <property type="entry name" value="VWFA"/>
    <property type="match status" value="1"/>
</dbReference>
<dbReference type="Pfam" id="PF13519">
    <property type="entry name" value="VWA_2"/>
    <property type="match status" value="1"/>
</dbReference>
<dbReference type="InterPro" id="IPR050768">
    <property type="entry name" value="UPF0353/GerABKA_families"/>
</dbReference>
<reference evidence="5 6" key="1">
    <citation type="submission" date="2017-09" db="EMBL/GenBank/DDBJ databases">
        <title>Genomics of the genus Arcobacter.</title>
        <authorList>
            <person name="Perez-Cataluna A."/>
            <person name="Figueras M.J."/>
            <person name="Salas-Masso N."/>
        </authorList>
    </citation>
    <scope>NUCLEOTIDE SEQUENCE [LARGE SCALE GENOMIC DNA]</scope>
    <source>
        <strain evidence="5 6">CECT 7834</strain>
    </source>
</reference>
<name>A0A6M8NIG0_9BACT</name>
<evidence type="ECO:0000256" key="4">
    <source>
        <dbReference type="ARBA" id="ARBA00023136"/>
    </source>
</evidence>
<accession>A0A6M8NIG0</accession>
<evidence type="ECO:0000256" key="3">
    <source>
        <dbReference type="ARBA" id="ARBA00022989"/>
    </source>
</evidence>
<dbReference type="SMART" id="SM00327">
    <property type="entry name" value="VWA"/>
    <property type="match status" value="1"/>
</dbReference>
<dbReference type="SUPFAM" id="SSF53300">
    <property type="entry name" value="vWA-like"/>
    <property type="match status" value="1"/>
</dbReference>
<organism evidence="5 6">
    <name type="scientific">Arcobacter cloacae</name>
    <dbReference type="NCBI Taxonomy" id="1054034"/>
    <lineage>
        <taxon>Bacteria</taxon>
        <taxon>Pseudomonadati</taxon>
        <taxon>Campylobacterota</taxon>
        <taxon>Epsilonproteobacteria</taxon>
        <taxon>Campylobacterales</taxon>
        <taxon>Arcobacteraceae</taxon>
        <taxon>Arcobacter</taxon>
    </lineage>
</organism>
<gene>
    <name evidence="5" type="ORF">CP963_05400</name>
</gene>